<dbReference type="EMBL" id="CM035433">
    <property type="protein sequence ID" value="KAH7293711.1"/>
    <property type="molecule type" value="Genomic_DNA"/>
</dbReference>
<dbReference type="GO" id="GO:0003729">
    <property type="term" value="F:mRNA binding"/>
    <property type="evidence" value="ECO:0007669"/>
    <property type="project" value="TreeGrafter"/>
</dbReference>
<protein>
    <recommendedName>
        <fullName evidence="6">C3H1-type domain-containing protein</fullName>
    </recommendedName>
</protein>
<dbReference type="SMART" id="SM00356">
    <property type="entry name" value="ZnF_C3H1"/>
    <property type="match status" value="2"/>
</dbReference>
<keyword evidence="1 5" id="KW-0479">Metal-binding</keyword>
<dbReference type="PROSITE" id="PS50103">
    <property type="entry name" value="ZF_C3H1"/>
    <property type="match status" value="2"/>
</dbReference>
<reference evidence="7" key="1">
    <citation type="submission" date="2021-08" db="EMBL/GenBank/DDBJ databases">
        <title>WGS assembly of Ceratopteris richardii.</title>
        <authorList>
            <person name="Marchant D.B."/>
            <person name="Chen G."/>
            <person name="Jenkins J."/>
            <person name="Shu S."/>
            <person name="Leebens-Mack J."/>
            <person name="Grimwood J."/>
            <person name="Schmutz J."/>
            <person name="Soltis P."/>
            <person name="Soltis D."/>
            <person name="Chen Z.-H."/>
        </authorList>
    </citation>
    <scope>NUCLEOTIDE SEQUENCE</scope>
    <source>
        <strain evidence="7">Whitten #5841</strain>
        <tissue evidence="7">Leaf</tissue>
    </source>
</reference>
<organism evidence="7 8">
    <name type="scientific">Ceratopteris richardii</name>
    <name type="common">Triangle waterfern</name>
    <dbReference type="NCBI Taxonomy" id="49495"/>
    <lineage>
        <taxon>Eukaryota</taxon>
        <taxon>Viridiplantae</taxon>
        <taxon>Streptophyta</taxon>
        <taxon>Embryophyta</taxon>
        <taxon>Tracheophyta</taxon>
        <taxon>Polypodiopsida</taxon>
        <taxon>Polypodiidae</taxon>
        <taxon>Polypodiales</taxon>
        <taxon>Pteridineae</taxon>
        <taxon>Pteridaceae</taxon>
        <taxon>Parkerioideae</taxon>
        <taxon>Ceratopteris</taxon>
    </lineage>
</organism>
<dbReference type="GO" id="GO:0003677">
    <property type="term" value="F:DNA binding"/>
    <property type="evidence" value="ECO:0007669"/>
    <property type="project" value="UniProtKB-KW"/>
</dbReference>
<keyword evidence="3 5" id="KW-0862">Zinc</keyword>
<feature type="domain" description="C3H1-type" evidence="6">
    <location>
        <begin position="39"/>
        <end position="67"/>
    </location>
</feature>
<dbReference type="SUPFAM" id="SSF90229">
    <property type="entry name" value="CCCH zinc finger"/>
    <property type="match status" value="2"/>
</dbReference>
<dbReference type="AlphaFoldDB" id="A0A8T2RCY8"/>
<evidence type="ECO:0000256" key="1">
    <source>
        <dbReference type="ARBA" id="ARBA00022723"/>
    </source>
</evidence>
<evidence type="ECO:0000256" key="5">
    <source>
        <dbReference type="PROSITE-ProRule" id="PRU00723"/>
    </source>
</evidence>
<dbReference type="InterPro" id="IPR036855">
    <property type="entry name" value="Znf_CCCH_sf"/>
</dbReference>
<name>A0A8T2RCY8_CERRI</name>
<dbReference type="OrthoDB" id="411372at2759"/>
<keyword evidence="2 5" id="KW-0863">Zinc-finger</keyword>
<accession>A0A8T2RCY8</accession>
<dbReference type="Pfam" id="PF00642">
    <property type="entry name" value="zf-CCCH"/>
    <property type="match status" value="2"/>
</dbReference>
<evidence type="ECO:0000256" key="3">
    <source>
        <dbReference type="ARBA" id="ARBA00022833"/>
    </source>
</evidence>
<gene>
    <name evidence="7" type="ORF">KP509_28G038200</name>
</gene>
<dbReference type="GO" id="GO:0008270">
    <property type="term" value="F:zinc ion binding"/>
    <property type="evidence" value="ECO:0007669"/>
    <property type="project" value="UniProtKB-KW"/>
</dbReference>
<keyword evidence="8" id="KW-1185">Reference proteome</keyword>
<dbReference type="Gene3D" id="4.10.1000.10">
    <property type="entry name" value="Zinc finger, CCCH-type"/>
    <property type="match status" value="1"/>
</dbReference>
<evidence type="ECO:0000256" key="4">
    <source>
        <dbReference type="ARBA" id="ARBA00023125"/>
    </source>
</evidence>
<evidence type="ECO:0000256" key="2">
    <source>
        <dbReference type="ARBA" id="ARBA00022771"/>
    </source>
</evidence>
<dbReference type="PANTHER" id="PTHR12506">
    <property type="entry name" value="PROTEIN PHOSPHATASE RELATED"/>
    <property type="match status" value="1"/>
</dbReference>
<evidence type="ECO:0000313" key="8">
    <source>
        <dbReference type="Proteomes" id="UP000825935"/>
    </source>
</evidence>
<proteinExistence type="predicted"/>
<sequence length="193" mass="21552">MNAASGYGANTQNYHVPRNHYYFKYYSLTMSENSTYPERPGQPQCKYFIRTGNCKFGAYCKYDHPKRKIFASANCSINPMGFPQRPGTEPCTFDMQYGACKFGVACRFDHPCNSFTYSLSHNPIINFPVFCVPQLYGSQKSGPPAIIDAITDQQIGQDENSSNNRRPLLNVTTPEIVASGIITAKEPKSNSAN</sequence>
<dbReference type="PANTHER" id="PTHR12506:SF50">
    <property type="entry name" value="ZINC FINGER CCCH DOMAIN-CONTAINING PROTEIN 26"/>
    <property type="match status" value="1"/>
</dbReference>
<feature type="zinc finger region" description="C3H1-type" evidence="5">
    <location>
        <begin position="39"/>
        <end position="67"/>
    </location>
</feature>
<dbReference type="Proteomes" id="UP000825935">
    <property type="component" value="Chromosome 28"/>
</dbReference>
<evidence type="ECO:0000313" key="7">
    <source>
        <dbReference type="EMBL" id="KAH7293711.1"/>
    </source>
</evidence>
<dbReference type="InterPro" id="IPR050974">
    <property type="entry name" value="Plant_ZF_CCCH"/>
</dbReference>
<comment type="caution">
    <text evidence="7">The sequence shown here is derived from an EMBL/GenBank/DDBJ whole genome shotgun (WGS) entry which is preliminary data.</text>
</comment>
<feature type="zinc finger region" description="C3H1-type" evidence="5">
    <location>
        <begin position="85"/>
        <end position="113"/>
    </location>
</feature>
<keyword evidence="4" id="KW-0238">DNA-binding</keyword>
<dbReference type="InterPro" id="IPR000571">
    <property type="entry name" value="Znf_CCCH"/>
</dbReference>
<feature type="domain" description="C3H1-type" evidence="6">
    <location>
        <begin position="85"/>
        <end position="113"/>
    </location>
</feature>
<evidence type="ECO:0000259" key="6">
    <source>
        <dbReference type="PROSITE" id="PS50103"/>
    </source>
</evidence>